<dbReference type="Proteomes" id="UP001302613">
    <property type="component" value="Chromosome"/>
</dbReference>
<keyword evidence="2" id="KW-0418">Kinase</keyword>
<dbReference type="AlphaFoldDB" id="A0A9P2D0X4"/>
<evidence type="ECO:0000313" key="4">
    <source>
        <dbReference type="Proteomes" id="UP001169985"/>
    </source>
</evidence>
<dbReference type="Proteomes" id="UP001169985">
    <property type="component" value="Unassembled WGS sequence"/>
</dbReference>
<evidence type="ECO:0000313" key="5">
    <source>
        <dbReference type="Proteomes" id="UP001302613"/>
    </source>
</evidence>
<reference evidence="1" key="2">
    <citation type="submission" date="2023-01" db="EMBL/GenBank/DDBJ databases">
        <authorList>
            <person name="Hamerlinck H."/>
            <person name="Aerssens A."/>
            <person name="Boelens J."/>
            <person name="Messiaen A.-S."/>
            <person name="Vandendriessche S."/>
            <person name="Velghe A."/>
            <person name="Verhasselt B."/>
            <person name="Leroux-Roels I."/>
        </authorList>
    </citation>
    <scope>NUCLEOTIDE SEQUENCE</scope>
    <source>
        <strain evidence="1">UZG-GERCF-220920-Env23</strain>
    </source>
</reference>
<gene>
    <name evidence="1" type="ORF">PEY55_18350</name>
    <name evidence="3" type="ORF">RY846_00570</name>
    <name evidence="2" type="ORF">SJ265_09055</name>
</gene>
<dbReference type="RefSeq" id="WP_008786466.1">
    <property type="nucleotide sequence ID" value="NZ_CP012554.1"/>
</dbReference>
<reference evidence="2" key="4">
    <citation type="submission" date="2023-11" db="EMBL/GenBank/DDBJ databases">
        <title>Detection of rare carbapenemases in Enterobacterales - comparison of two colorimetric and two CIM-based carbapenemase assays.</title>
        <authorList>
            <person name="Schaffarczyk L."/>
            <person name="Noster J."/>
            <person name="Stelzer Y."/>
            <person name="Sattler J."/>
            <person name="Gatermann S."/>
            <person name="Hamprecht A."/>
        </authorList>
    </citation>
    <scope>NUCLEOTIDE SEQUENCE</scope>
    <source>
        <strain evidence="2">CIM-Carb-133</strain>
    </source>
</reference>
<proteinExistence type="predicted"/>
<reference evidence="3 5" key="3">
    <citation type="submission" date="2023-10" db="EMBL/GenBank/DDBJ databases">
        <title>SFO-1, KPC-2, NDM-1 were first reported in Portuguese citrobacter collected clinically.</title>
        <authorList>
            <person name="Guo K."/>
        </authorList>
    </citation>
    <scope>NUCLEOTIDE SEQUENCE [LARGE SCALE GENOMIC DNA]</scope>
    <source>
        <strain evidence="3 5">L2724hy</strain>
    </source>
</reference>
<evidence type="ECO:0000313" key="1">
    <source>
        <dbReference type="EMBL" id="MDN4370236.1"/>
    </source>
</evidence>
<evidence type="ECO:0000313" key="3">
    <source>
        <dbReference type="EMBL" id="WOH43722.1"/>
    </source>
</evidence>
<dbReference type="GO" id="GO:0016301">
    <property type="term" value="F:kinase activity"/>
    <property type="evidence" value="ECO:0007669"/>
    <property type="project" value="UniProtKB-KW"/>
</dbReference>
<protein>
    <submittedName>
        <fullName evidence="1">Lipopolysaccharide biosynthesis protein</fullName>
    </submittedName>
    <submittedName>
        <fullName evidence="2">Lipopolysaccharide core heptose(II) kinase RfaY</fullName>
    </submittedName>
</protein>
<dbReference type="EMBL" id="CP136601">
    <property type="protein sequence ID" value="WOH43722.1"/>
    <property type="molecule type" value="Genomic_DNA"/>
</dbReference>
<dbReference type="EMBL" id="JAXABJ010000004">
    <property type="protein sequence ID" value="MDX7147931.1"/>
    <property type="molecule type" value="Genomic_DNA"/>
</dbReference>
<dbReference type="InterPro" id="IPR011009">
    <property type="entry name" value="Kinase-like_dom_sf"/>
</dbReference>
<dbReference type="SUPFAM" id="SSF56112">
    <property type="entry name" value="Protein kinase-like (PK-like)"/>
    <property type="match status" value="1"/>
</dbReference>
<evidence type="ECO:0000313" key="2">
    <source>
        <dbReference type="EMBL" id="MDX7147931.1"/>
    </source>
</evidence>
<organism evidence="1 4">
    <name type="scientific">Citrobacter portucalensis</name>
    <dbReference type="NCBI Taxonomy" id="1639133"/>
    <lineage>
        <taxon>Bacteria</taxon>
        <taxon>Pseudomonadati</taxon>
        <taxon>Pseudomonadota</taxon>
        <taxon>Gammaproteobacteria</taxon>
        <taxon>Enterobacterales</taxon>
        <taxon>Enterobacteriaceae</taxon>
        <taxon>Citrobacter</taxon>
        <taxon>Citrobacter freundii complex</taxon>
    </lineage>
</organism>
<keyword evidence="5" id="KW-1185">Reference proteome</keyword>
<dbReference type="EMBL" id="JAQIHS010000023">
    <property type="protein sequence ID" value="MDN4370236.1"/>
    <property type="molecule type" value="Genomic_DNA"/>
</dbReference>
<accession>A0A9P2D0X4</accession>
<sequence>MNISKAELNDFNVYFKKEKINFPLLMEKVSNNEIKGKQLNAENGFRSVHLVEYENKKFIVKNDREIDNRFEKKALNFISGPFYSHMIKRLARLTPEQRACTADLYYVAEKCHFRQCVEVSTVHEYIDGKPLADINESNAEEVKDCIIKLHNAGLASNDIHPGNFIRTSSGELKIIDLSCKGIMKICQANDILTLRNKYNIDIQGHGFVYNLILLKEKLRRLSRKIRGK</sequence>
<name>A0A9P2D0X4_9ENTR</name>
<keyword evidence="2" id="KW-0808">Transferase</keyword>
<reference evidence="1" key="1">
    <citation type="journal article" date="2023" name="Antimicrob Resist Infect Control">
        <title>Sanitary installations and wastewater plumbing as reservoir for the long-term circulation and transmission of carbapenemase producing Citrobacter freundii clones in a hospital setting.</title>
        <authorList>
            <person name="Hamerlinck H."/>
            <person name="Aerssens A."/>
            <person name="Boelens J."/>
            <person name="Dehaene A."/>
            <person name="McMahon M."/>
            <person name="Messiaen A.S."/>
            <person name="Vandendriessche S."/>
            <person name="Velghe A."/>
            <person name="Leroux-Roels I."/>
            <person name="Verhasselt B."/>
        </authorList>
    </citation>
    <scope>NUCLEOTIDE SEQUENCE</scope>
    <source>
        <strain evidence="1">UZG-GERCF-220920-Env23</strain>
    </source>
</reference>
<dbReference type="Pfam" id="PF06176">
    <property type="entry name" value="WaaY"/>
    <property type="match status" value="1"/>
</dbReference>
<dbReference type="InterPro" id="IPR009330">
    <property type="entry name" value="LipoPS_heptP_kinase"/>
</dbReference>
<dbReference type="Proteomes" id="UP001271725">
    <property type="component" value="Unassembled WGS sequence"/>
</dbReference>